<feature type="transmembrane region" description="Helical" evidence="6">
    <location>
        <begin position="79"/>
        <end position="100"/>
    </location>
</feature>
<name>A0A1G6B1U2_9GAMM</name>
<dbReference type="OrthoDB" id="9793824at2"/>
<sequence>MTTETDSMTDAPRSTAEIHASFPSAGFFRRLAAMVYDFLVAVAILMLATGIALILPALLNHLGIIQLSEDFTAADWLNQTPLFLLYLILVLGFFFGWFWWRSGQTIGMRAWRLKIQQRNGHRITKKQAFIRLLTCCFGLGNLWVLVDFKQRRAWHDYAAGTELVTLSKEANQLYYWKEL</sequence>
<proteinExistence type="predicted"/>
<organism evidence="8 9">
    <name type="scientific">Pseudidiomarina indica</name>
    <dbReference type="NCBI Taxonomy" id="1159017"/>
    <lineage>
        <taxon>Bacteria</taxon>
        <taxon>Pseudomonadati</taxon>
        <taxon>Pseudomonadota</taxon>
        <taxon>Gammaproteobacteria</taxon>
        <taxon>Alteromonadales</taxon>
        <taxon>Idiomarinaceae</taxon>
        <taxon>Pseudidiomarina</taxon>
    </lineage>
</organism>
<dbReference type="Pfam" id="PF06271">
    <property type="entry name" value="RDD"/>
    <property type="match status" value="1"/>
</dbReference>
<keyword evidence="3 6" id="KW-0812">Transmembrane</keyword>
<evidence type="ECO:0000256" key="1">
    <source>
        <dbReference type="ARBA" id="ARBA00004651"/>
    </source>
</evidence>
<evidence type="ECO:0000256" key="4">
    <source>
        <dbReference type="ARBA" id="ARBA00022989"/>
    </source>
</evidence>
<evidence type="ECO:0000313" key="8">
    <source>
        <dbReference type="EMBL" id="SDB14654.1"/>
    </source>
</evidence>
<keyword evidence="9" id="KW-1185">Reference proteome</keyword>
<feature type="transmembrane region" description="Helical" evidence="6">
    <location>
        <begin position="128"/>
        <end position="146"/>
    </location>
</feature>
<dbReference type="AlphaFoldDB" id="A0A1G6B1U2"/>
<feature type="domain" description="RDD" evidence="7">
    <location>
        <begin position="25"/>
        <end position="160"/>
    </location>
</feature>
<reference evidence="9" key="1">
    <citation type="submission" date="2016-10" db="EMBL/GenBank/DDBJ databases">
        <authorList>
            <person name="Varghese N."/>
            <person name="Submissions S."/>
        </authorList>
    </citation>
    <scope>NUCLEOTIDE SEQUENCE [LARGE SCALE GENOMIC DNA]</scope>
    <source>
        <strain evidence="9">CGMCC 1.10824</strain>
    </source>
</reference>
<dbReference type="InterPro" id="IPR010432">
    <property type="entry name" value="RDD"/>
</dbReference>
<feature type="transmembrane region" description="Helical" evidence="6">
    <location>
        <begin position="38"/>
        <end position="59"/>
    </location>
</feature>
<keyword evidence="2" id="KW-1003">Cell membrane</keyword>
<dbReference type="PANTHER" id="PTHR36115:SF10">
    <property type="entry name" value="RDD DOMAIN-CONTAINING PROTEIN"/>
    <property type="match status" value="1"/>
</dbReference>
<dbReference type="Proteomes" id="UP000199626">
    <property type="component" value="Unassembled WGS sequence"/>
</dbReference>
<comment type="subcellular location">
    <subcellularLocation>
        <location evidence="1">Cell membrane</location>
        <topology evidence="1">Multi-pass membrane protein</topology>
    </subcellularLocation>
</comment>
<dbReference type="InterPro" id="IPR051791">
    <property type="entry name" value="Pra-immunoreactive"/>
</dbReference>
<dbReference type="GO" id="GO:0005886">
    <property type="term" value="C:plasma membrane"/>
    <property type="evidence" value="ECO:0007669"/>
    <property type="project" value="UniProtKB-SubCell"/>
</dbReference>
<keyword evidence="5 6" id="KW-0472">Membrane</keyword>
<dbReference type="RefSeq" id="WP_092591598.1">
    <property type="nucleotide sequence ID" value="NZ_FMXN01000002.1"/>
</dbReference>
<accession>A0A1G6B1U2</accession>
<evidence type="ECO:0000256" key="5">
    <source>
        <dbReference type="ARBA" id="ARBA00023136"/>
    </source>
</evidence>
<protein>
    <submittedName>
        <fullName evidence="8">Uncharacterized membrane protein YckC, RDD family</fullName>
    </submittedName>
</protein>
<evidence type="ECO:0000256" key="2">
    <source>
        <dbReference type="ARBA" id="ARBA00022475"/>
    </source>
</evidence>
<evidence type="ECO:0000256" key="6">
    <source>
        <dbReference type="SAM" id="Phobius"/>
    </source>
</evidence>
<keyword evidence="4 6" id="KW-1133">Transmembrane helix</keyword>
<evidence type="ECO:0000313" key="9">
    <source>
        <dbReference type="Proteomes" id="UP000199626"/>
    </source>
</evidence>
<dbReference type="EMBL" id="FMXN01000002">
    <property type="protein sequence ID" value="SDB14654.1"/>
    <property type="molecule type" value="Genomic_DNA"/>
</dbReference>
<dbReference type="PANTHER" id="PTHR36115">
    <property type="entry name" value="PROLINE-RICH ANTIGEN HOMOLOG-RELATED"/>
    <property type="match status" value="1"/>
</dbReference>
<gene>
    <name evidence="8" type="ORF">SAMN02927930_00603</name>
</gene>
<evidence type="ECO:0000256" key="3">
    <source>
        <dbReference type="ARBA" id="ARBA00022692"/>
    </source>
</evidence>
<evidence type="ECO:0000259" key="7">
    <source>
        <dbReference type="Pfam" id="PF06271"/>
    </source>
</evidence>
<dbReference type="STRING" id="1159017.SAMN02927930_00603"/>